<evidence type="ECO:0000313" key="2">
    <source>
        <dbReference type="Proteomes" id="UP000594749"/>
    </source>
</evidence>
<sequence>MRENFDKFIMENEILTICVIAENLPYCANSFYAYDSLNSALIIAGSSSSKHIKFGLEKSVSGTIFVDTKKIKAIKGLQFLGVLKRANLKEKKLYYKKFPFALLHKGEIFTVLISWAKFTDNSLKFGHKEIWQR</sequence>
<name>A0A7M1LH98_9BACT</name>
<organism evidence="1 2">
    <name type="scientific">Campylobacter corcagiensis</name>
    <dbReference type="NCBI Taxonomy" id="1448857"/>
    <lineage>
        <taxon>Bacteria</taxon>
        <taxon>Pseudomonadati</taxon>
        <taxon>Campylobacterota</taxon>
        <taxon>Epsilonproteobacteria</taxon>
        <taxon>Campylobacterales</taxon>
        <taxon>Campylobacteraceae</taxon>
        <taxon>Campylobacter</taxon>
    </lineage>
</organism>
<accession>A0A7M1LH98</accession>
<evidence type="ECO:0000313" key="1">
    <source>
        <dbReference type="EMBL" id="QOQ87701.1"/>
    </source>
</evidence>
<evidence type="ECO:0008006" key="3">
    <source>
        <dbReference type="Google" id="ProtNLM"/>
    </source>
</evidence>
<dbReference type="RefSeq" id="WP_025802602.1">
    <property type="nucleotide sequence ID" value="NZ_CP053842.1"/>
</dbReference>
<dbReference type="AlphaFoldDB" id="A0A7M1LH98"/>
<proteinExistence type="predicted"/>
<keyword evidence="2" id="KW-1185">Reference proteome</keyword>
<dbReference type="Proteomes" id="UP000594749">
    <property type="component" value="Chromosome"/>
</dbReference>
<protein>
    <recommendedName>
        <fullName evidence="3">Pyridoxamine 5'-phosphate oxidase family protein</fullName>
    </recommendedName>
</protein>
<dbReference type="EMBL" id="CP063078">
    <property type="protein sequence ID" value="QOQ87701.1"/>
    <property type="molecule type" value="Genomic_DNA"/>
</dbReference>
<dbReference type="OrthoDB" id="663512at2"/>
<gene>
    <name evidence="1" type="ORF">IMC76_02495</name>
</gene>
<reference evidence="1 2" key="1">
    <citation type="submission" date="2020-10" db="EMBL/GenBank/DDBJ databases">
        <title>Campylobacter and Helicobacter PacBio genomes.</title>
        <authorList>
            <person name="Lane C."/>
        </authorList>
    </citation>
    <scope>NUCLEOTIDE SEQUENCE [LARGE SCALE GENOMIC DNA]</scope>
    <source>
        <strain evidence="1 2">2016D-0077</strain>
    </source>
</reference>